<dbReference type="AlphaFoldDB" id="A0A061FQW6"/>
<dbReference type="Gramene" id="EOY19057">
    <property type="protein sequence ID" value="EOY19057"/>
    <property type="gene ID" value="TCM_043724"/>
</dbReference>
<dbReference type="HOGENOM" id="CLU_2390406_0_0_1"/>
<proteinExistence type="predicted"/>
<dbReference type="InParanoid" id="A0A061FQW6"/>
<keyword evidence="1" id="KW-0812">Transmembrane</keyword>
<accession>A0A061FQW6</accession>
<sequence length="94" mass="10893">MNIKYSYYFNSKYYVHGYLEVKKFHSGFALVLSILNVQVVYLAVLFATKGKSCLLTRPNNKQNSEFLFYFLMIDSLSSSSCHGCFCPFPSMSWK</sequence>
<reference evidence="2 3" key="1">
    <citation type="journal article" date="2013" name="Genome Biol.">
        <title>The genome sequence of the most widely cultivated cacao type and its use to identify candidate genes regulating pod color.</title>
        <authorList>
            <person name="Motamayor J.C."/>
            <person name="Mockaitis K."/>
            <person name="Schmutz J."/>
            <person name="Haiminen N."/>
            <person name="Iii D.L."/>
            <person name="Cornejo O."/>
            <person name="Findley S.D."/>
            <person name="Zheng P."/>
            <person name="Utro F."/>
            <person name="Royaert S."/>
            <person name="Saski C."/>
            <person name="Jenkins J."/>
            <person name="Podicheti R."/>
            <person name="Zhao M."/>
            <person name="Scheffler B.E."/>
            <person name="Stack J.C."/>
            <person name="Feltus F.A."/>
            <person name="Mustiga G.M."/>
            <person name="Amores F."/>
            <person name="Phillips W."/>
            <person name="Marelli J.P."/>
            <person name="May G.D."/>
            <person name="Shapiro H."/>
            <person name="Ma J."/>
            <person name="Bustamante C.D."/>
            <person name="Schnell R.J."/>
            <person name="Main D."/>
            <person name="Gilbert D."/>
            <person name="Parida L."/>
            <person name="Kuhn D.N."/>
        </authorList>
    </citation>
    <scope>NUCLEOTIDE SEQUENCE [LARGE SCALE GENOMIC DNA]</scope>
    <source>
        <strain evidence="3">cv. Matina 1-6</strain>
    </source>
</reference>
<evidence type="ECO:0000313" key="3">
    <source>
        <dbReference type="Proteomes" id="UP000026915"/>
    </source>
</evidence>
<name>A0A061FQW6_THECC</name>
<dbReference type="EMBL" id="CM001888">
    <property type="protein sequence ID" value="EOY19057.1"/>
    <property type="molecule type" value="Genomic_DNA"/>
</dbReference>
<protein>
    <submittedName>
        <fullName evidence="2">Uncharacterized protein</fullName>
    </submittedName>
</protein>
<evidence type="ECO:0000313" key="2">
    <source>
        <dbReference type="EMBL" id="EOY19057.1"/>
    </source>
</evidence>
<organism evidence="2 3">
    <name type="scientific">Theobroma cacao</name>
    <name type="common">Cacao</name>
    <name type="synonym">Cocoa</name>
    <dbReference type="NCBI Taxonomy" id="3641"/>
    <lineage>
        <taxon>Eukaryota</taxon>
        <taxon>Viridiplantae</taxon>
        <taxon>Streptophyta</taxon>
        <taxon>Embryophyta</taxon>
        <taxon>Tracheophyta</taxon>
        <taxon>Spermatophyta</taxon>
        <taxon>Magnoliopsida</taxon>
        <taxon>eudicotyledons</taxon>
        <taxon>Gunneridae</taxon>
        <taxon>Pentapetalae</taxon>
        <taxon>rosids</taxon>
        <taxon>malvids</taxon>
        <taxon>Malvales</taxon>
        <taxon>Malvaceae</taxon>
        <taxon>Byttnerioideae</taxon>
        <taxon>Theobroma</taxon>
    </lineage>
</organism>
<keyword evidence="1" id="KW-1133">Transmembrane helix</keyword>
<keyword evidence="1" id="KW-0472">Membrane</keyword>
<dbReference type="Proteomes" id="UP000026915">
    <property type="component" value="Chromosome 10"/>
</dbReference>
<evidence type="ECO:0000256" key="1">
    <source>
        <dbReference type="SAM" id="Phobius"/>
    </source>
</evidence>
<gene>
    <name evidence="2" type="ORF">TCM_043724</name>
</gene>
<feature type="transmembrane region" description="Helical" evidence="1">
    <location>
        <begin position="28"/>
        <end position="47"/>
    </location>
</feature>
<keyword evidence="3" id="KW-1185">Reference proteome</keyword>